<protein>
    <submittedName>
        <fullName evidence="4">Fibronectin type III domain-containing protein</fullName>
    </submittedName>
</protein>
<dbReference type="Proteomes" id="UP000534783">
    <property type="component" value="Unassembled WGS sequence"/>
</dbReference>
<name>A0A7X6DP59_9BACT</name>
<feature type="signal peptide" evidence="2">
    <location>
        <begin position="1"/>
        <end position="30"/>
    </location>
</feature>
<evidence type="ECO:0000313" key="5">
    <source>
        <dbReference type="Proteomes" id="UP000534783"/>
    </source>
</evidence>
<dbReference type="SUPFAM" id="SSF49265">
    <property type="entry name" value="Fibronectin type III"/>
    <property type="match status" value="1"/>
</dbReference>
<dbReference type="RefSeq" id="WP_168058748.1">
    <property type="nucleotide sequence ID" value="NZ_VTOW01000001.1"/>
</dbReference>
<evidence type="ECO:0000259" key="3">
    <source>
        <dbReference type="Pfam" id="PF00041"/>
    </source>
</evidence>
<dbReference type="InterPro" id="IPR013783">
    <property type="entry name" value="Ig-like_fold"/>
</dbReference>
<comment type="caution">
    <text evidence="4">The sequence shown here is derived from an EMBL/GenBank/DDBJ whole genome shotgun (WGS) entry which is preliminary data.</text>
</comment>
<dbReference type="InterPro" id="IPR036116">
    <property type="entry name" value="FN3_sf"/>
</dbReference>
<feature type="chain" id="PRO_5030796175" evidence="2">
    <location>
        <begin position="31"/>
        <end position="282"/>
    </location>
</feature>
<gene>
    <name evidence="4" type="ORF">MNODULE_07095</name>
</gene>
<dbReference type="CDD" id="cd00063">
    <property type="entry name" value="FN3"/>
    <property type="match status" value="1"/>
</dbReference>
<sequence length="282" mass="30692">MRNLSKRQNIPRALCLVLLFFFCKTSPAFAGDAILSWTPNTDSDLAGYKVYYGTVSGRYGTPITVGNQTAYTVTGLGLGTYYFVLTAYDVAGNESAFSNEISKTFFDTSAPVSGNTPPEDAQPSDTTPPADVQHFSAVPGDREITLQWINPPDVDFAGVLIRYRTDRYPSDLNDGELLGDFTGEPNQSMSVTHSSLENGVTYYYAAASYDLHENRQSTAHASASPFSLISQIDDGQNQAAAGGGGCVMRFPQEENLPGPAQAAEIPLLLGIFLFMFLKRRFR</sequence>
<keyword evidence="2" id="KW-0732">Signal</keyword>
<dbReference type="Pfam" id="PF00041">
    <property type="entry name" value="fn3"/>
    <property type="match status" value="1"/>
</dbReference>
<evidence type="ECO:0000256" key="1">
    <source>
        <dbReference type="SAM" id="MobiDB-lite"/>
    </source>
</evidence>
<dbReference type="Gene3D" id="2.60.40.10">
    <property type="entry name" value="Immunoglobulins"/>
    <property type="match status" value="2"/>
</dbReference>
<evidence type="ECO:0000313" key="4">
    <source>
        <dbReference type="EMBL" id="NKE70503.1"/>
    </source>
</evidence>
<dbReference type="InterPro" id="IPR003961">
    <property type="entry name" value="FN3_dom"/>
</dbReference>
<organism evidence="4 5">
    <name type="scientific">Candidatus Manganitrophus noduliformans</name>
    <dbReference type="NCBI Taxonomy" id="2606439"/>
    <lineage>
        <taxon>Bacteria</taxon>
        <taxon>Pseudomonadati</taxon>
        <taxon>Nitrospirota</taxon>
        <taxon>Nitrospiria</taxon>
        <taxon>Candidatus Troglogloeales</taxon>
        <taxon>Candidatus Manganitrophaceae</taxon>
        <taxon>Candidatus Manganitrophus</taxon>
    </lineage>
</organism>
<dbReference type="AlphaFoldDB" id="A0A7X6DP59"/>
<proteinExistence type="predicted"/>
<dbReference type="EMBL" id="VTOW01000001">
    <property type="protein sequence ID" value="NKE70503.1"/>
    <property type="molecule type" value="Genomic_DNA"/>
</dbReference>
<keyword evidence="5" id="KW-1185">Reference proteome</keyword>
<feature type="region of interest" description="Disordered" evidence="1">
    <location>
        <begin position="108"/>
        <end position="130"/>
    </location>
</feature>
<reference evidence="4 5" key="1">
    <citation type="journal article" date="2020" name="Nature">
        <title>Bacterial chemolithoautotrophy via manganese oxidation.</title>
        <authorList>
            <person name="Yu H."/>
            <person name="Leadbetter J.R."/>
        </authorList>
    </citation>
    <scope>NUCLEOTIDE SEQUENCE [LARGE SCALE GENOMIC DNA]</scope>
    <source>
        <strain evidence="4 5">Mn-1</strain>
    </source>
</reference>
<accession>A0A7X6DP59</accession>
<evidence type="ECO:0000256" key="2">
    <source>
        <dbReference type="SAM" id="SignalP"/>
    </source>
</evidence>
<feature type="domain" description="Fibronectin type-III" evidence="3">
    <location>
        <begin position="33"/>
        <end position="102"/>
    </location>
</feature>